<dbReference type="Proteomes" id="UP000053890">
    <property type="component" value="Unassembled WGS sequence"/>
</dbReference>
<dbReference type="SFLD" id="SFLDG01168">
    <property type="entry name" value="Ferric_reductase_subgroup_(FRE"/>
    <property type="match status" value="1"/>
</dbReference>
<dbReference type="STRING" id="578459.A0A0P9FE06"/>
<keyword evidence="7" id="KW-0560">Oxidoreductase</keyword>
<keyword evidence="10" id="KW-0325">Glycoprotein</keyword>
<keyword evidence="8" id="KW-0406">Ion transport</keyword>
<keyword evidence="9 11" id="KW-0472">Membrane</keyword>
<dbReference type="InterPro" id="IPR013130">
    <property type="entry name" value="Fe3_Rdtase_TM_dom"/>
</dbReference>
<evidence type="ECO:0000256" key="10">
    <source>
        <dbReference type="ARBA" id="ARBA00023180"/>
    </source>
</evidence>
<evidence type="ECO:0000256" key="9">
    <source>
        <dbReference type="ARBA" id="ARBA00023136"/>
    </source>
</evidence>
<name>A0A0P9FE06_RHOGW</name>
<evidence type="ECO:0000256" key="7">
    <source>
        <dbReference type="ARBA" id="ARBA00023002"/>
    </source>
</evidence>
<dbReference type="Gene3D" id="3.40.50.80">
    <property type="entry name" value="Nucleotide-binding domain of ferredoxin-NADP reductase (FNR) module"/>
    <property type="match status" value="1"/>
</dbReference>
<evidence type="ECO:0000256" key="1">
    <source>
        <dbReference type="ARBA" id="ARBA00004141"/>
    </source>
</evidence>
<feature type="transmembrane region" description="Helical" evidence="11">
    <location>
        <begin position="167"/>
        <end position="189"/>
    </location>
</feature>
<dbReference type="CDD" id="cd06186">
    <property type="entry name" value="NOX_Duox_like_FAD_NADP"/>
    <property type="match status" value="1"/>
</dbReference>
<dbReference type="SUPFAM" id="SSF52343">
    <property type="entry name" value="Ferredoxin reductase-like, C-terminal NADP-linked domain"/>
    <property type="match status" value="1"/>
</dbReference>
<dbReference type="OMA" id="LEHIAWI"/>
<organism evidence="13 14">
    <name type="scientific">Rhodotorula graminis (strain WP1)</name>
    <dbReference type="NCBI Taxonomy" id="578459"/>
    <lineage>
        <taxon>Eukaryota</taxon>
        <taxon>Fungi</taxon>
        <taxon>Dikarya</taxon>
        <taxon>Basidiomycota</taxon>
        <taxon>Pucciniomycotina</taxon>
        <taxon>Microbotryomycetes</taxon>
        <taxon>Sporidiobolales</taxon>
        <taxon>Sporidiobolaceae</taxon>
        <taxon>Rhodotorula</taxon>
    </lineage>
</organism>
<evidence type="ECO:0000256" key="2">
    <source>
        <dbReference type="ARBA" id="ARBA00006278"/>
    </source>
</evidence>
<evidence type="ECO:0000313" key="14">
    <source>
        <dbReference type="Proteomes" id="UP000053890"/>
    </source>
</evidence>
<proteinExistence type="inferred from homology"/>
<reference evidence="13 14" key="1">
    <citation type="journal article" date="2015" name="Front. Microbiol.">
        <title>Genome sequence of the plant growth promoting endophytic yeast Rhodotorula graminis WP1.</title>
        <authorList>
            <person name="Firrincieli A."/>
            <person name="Otillar R."/>
            <person name="Salamov A."/>
            <person name="Schmutz J."/>
            <person name="Khan Z."/>
            <person name="Redman R.S."/>
            <person name="Fleck N.D."/>
            <person name="Lindquist E."/>
            <person name="Grigoriev I.V."/>
            <person name="Doty S.L."/>
        </authorList>
    </citation>
    <scope>NUCLEOTIDE SEQUENCE [LARGE SCALE GENOMIC DNA]</scope>
    <source>
        <strain evidence="13 14">WP1</strain>
    </source>
</reference>
<feature type="transmembrane region" description="Helical" evidence="11">
    <location>
        <begin position="247"/>
        <end position="268"/>
    </location>
</feature>
<evidence type="ECO:0000313" key="13">
    <source>
        <dbReference type="EMBL" id="KPV73995.1"/>
    </source>
</evidence>
<dbReference type="AlphaFoldDB" id="A0A0P9FE06"/>
<feature type="transmembrane region" description="Helical" evidence="11">
    <location>
        <begin position="209"/>
        <end position="227"/>
    </location>
</feature>
<accession>A0A0P9FE06</accession>
<dbReference type="InterPro" id="IPR017927">
    <property type="entry name" value="FAD-bd_FR_type"/>
</dbReference>
<comment type="subcellular location">
    <subcellularLocation>
        <location evidence="1">Membrane</location>
        <topology evidence="1">Multi-pass membrane protein</topology>
    </subcellularLocation>
</comment>
<keyword evidence="6 11" id="KW-1133">Transmembrane helix</keyword>
<dbReference type="PANTHER" id="PTHR32361:SF9">
    <property type="entry name" value="FERRIC REDUCTASE TRANSMEMBRANE COMPONENT 3-RELATED"/>
    <property type="match status" value="1"/>
</dbReference>
<evidence type="ECO:0000256" key="8">
    <source>
        <dbReference type="ARBA" id="ARBA00023065"/>
    </source>
</evidence>
<dbReference type="InterPro" id="IPR013121">
    <property type="entry name" value="Fe_red_NAD-bd_6"/>
</dbReference>
<dbReference type="RefSeq" id="XP_018270044.1">
    <property type="nucleotide sequence ID" value="XM_018417391.1"/>
</dbReference>
<dbReference type="GO" id="GO:0006879">
    <property type="term" value="P:intracellular iron ion homeostasis"/>
    <property type="evidence" value="ECO:0007669"/>
    <property type="project" value="TreeGrafter"/>
</dbReference>
<dbReference type="EMBL" id="KQ474081">
    <property type="protein sequence ID" value="KPV73995.1"/>
    <property type="molecule type" value="Genomic_DNA"/>
</dbReference>
<feature type="transmembrane region" description="Helical" evidence="11">
    <location>
        <begin position="280"/>
        <end position="300"/>
    </location>
</feature>
<evidence type="ECO:0000256" key="4">
    <source>
        <dbReference type="ARBA" id="ARBA00022692"/>
    </source>
</evidence>
<keyword evidence="3" id="KW-0813">Transport</keyword>
<evidence type="ECO:0000256" key="5">
    <source>
        <dbReference type="ARBA" id="ARBA00022982"/>
    </source>
</evidence>
<dbReference type="Pfam" id="PF08030">
    <property type="entry name" value="NAD_binding_6"/>
    <property type="match status" value="1"/>
</dbReference>
<dbReference type="Pfam" id="PF01794">
    <property type="entry name" value="Ferric_reduct"/>
    <property type="match status" value="1"/>
</dbReference>
<keyword evidence="5" id="KW-0249">Electron transport</keyword>
<dbReference type="Pfam" id="PF08022">
    <property type="entry name" value="FAD_binding_8"/>
    <property type="match status" value="1"/>
</dbReference>
<dbReference type="OrthoDB" id="4494341at2759"/>
<dbReference type="GeneID" id="28977839"/>
<protein>
    <recommendedName>
        <fullName evidence="12">FAD-binding FR-type domain-containing protein</fullName>
    </recommendedName>
</protein>
<dbReference type="PROSITE" id="PS51384">
    <property type="entry name" value="FAD_FR"/>
    <property type="match status" value="1"/>
</dbReference>
<feature type="transmembrane region" description="Helical" evidence="11">
    <location>
        <begin position="134"/>
        <end position="155"/>
    </location>
</feature>
<dbReference type="InterPro" id="IPR051410">
    <property type="entry name" value="Ferric/Cupric_Reductase"/>
</dbReference>
<comment type="similarity">
    <text evidence="2">Belongs to the ferric reductase (FRE) family.</text>
</comment>
<dbReference type="InterPro" id="IPR039261">
    <property type="entry name" value="FNR_nucleotide-bd"/>
</dbReference>
<evidence type="ECO:0000256" key="3">
    <source>
        <dbReference type="ARBA" id="ARBA00022448"/>
    </source>
</evidence>
<evidence type="ECO:0000256" key="6">
    <source>
        <dbReference type="ARBA" id="ARBA00022989"/>
    </source>
</evidence>
<feature type="domain" description="FAD-binding FR-type" evidence="12">
    <location>
        <begin position="312"/>
        <end position="451"/>
    </location>
</feature>
<dbReference type="SFLD" id="SFLDS00052">
    <property type="entry name" value="Ferric_Reductase_Domain"/>
    <property type="match status" value="1"/>
</dbReference>
<evidence type="ECO:0000259" key="12">
    <source>
        <dbReference type="PROSITE" id="PS51384"/>
    </source>
</evidence>
<sequence length="636" mass="70590">MSPTPIAAFAAQVAATPIYPHPVVKRAADAAVSKAHSTLRQQAANRDFASAYQYIIVACVALLAIRNVFRVVARHNRAWRLALQKLDALQMERLGEQKEGYAALGHRATWSAKVGAAIFYPLRSRWALGLENPLQVFLVVASFAINVGFVLGVTMEYDGPQESVWNTIHVVALRCGWMSMAQLPAVIALTGRNSLVQFLTGIEYQHLRFAHKLTAAWMALLGVVHTLDATFANFKYFGGAGVNSLYLHNYLGQTGIAMIVGLFLLCFFSWRPIRMRWYEVFLVAHVVGVIMVLVGIIYHVPSLQVWLYVPLGFWIFERVARALQLVSIGLLCRLQFRAPLVKARATLIEGAIVLHVPFKGEWHAGQHAYLSFWDPSLLSTPWIYFQSHPFSISNVPSCSTADDKGRRDMLFVMRTRDGMTKDLARRLARSETGAADIWMTVEGPYGGCTDTEQFHEILLVAGGSGISHIMSMLADILHKARNSYSRATRVRVVWTVQSVEQSVWTLKELLHSAKTAYEAGVQLEIELYVTRGMAAPSPETVDLMTKELPAPPTLQQRRASYASINSYAESPIADALTILPGRPHIDVIVPRWIANAQGKSLVVACGPTPMAQAVRLETTKYISVYPVSLEIALFEC</sequence>
<keyword evidence="4 11" id="KW-0812">Transmembrane</keyword>
<dbReference type="PANTHER" id="PTHR32361">
    <property type="entry name" value="FERRIC/CUPRIC REDUCTASE TRANSMEMBRANE COMPONENT"/>
    <property type="match status" value="1"/>
</dbReference>
<evidence type="ECO:0000256" key="11">
    <source>
        <dbReference type="SAM" id="Phobius"/>
    </source>
</evidence>
<gene>
    <name evidence="13" type="ORF">RHOBADRAFT_54572</name>
</gene>
<dbReference type="InterPro" id="IPR013112">
    <property type="entry name" value="FAD-bd_8"/>
</dbReference>
<feature type="transmembrane region" description="Helical" evidence="11">
    <location>
        <begin position="51"/>
        <end position="69"/>
    </location>
</feature>
<dbReference type="GO" id="GO:0006826">
    <property type="term" value="P:iron ion transport"/>
    <property type="evidence" value="ECO:0007669"/>
    <property type="project" value="TreeGrafter"/>
</dbReference>
<dbReference type="GO" id="GO:0015677">
    <property type="term" value="P:copper ion import"/>
    <property type="evidence" value="ECO:0007669"/>
    <property type="project" value="TreeGrafter"/>
</dbReference>
<dbReference type="GO" id="GO:0005886">
    <property type="term" value="C:plasma membrane"/>
    <property type="evidence" value="ECO:0007669"/>
    <property type="project" value="TreeGrafter"/>
</dbReference>
<keyword evidence="14" id="KW-1185">Reference proteome</keyword>
<dbReference type="GO" id="GO:0000293">
    <property type="term" value="F:ferric-chelate reductase activity"/>
    <property type="evidence" value="ECO:0007669"/>
    <property type="project" value="UniProtKB-ARBA"/>
</dbReference>